<evidence type="ECO:0000313" key="3">
    <source>
        <dbReference type="Proteomes" id="UP000648801"/>
    </source>
</evidence>
<feature type="signal peptide" evidence="1">
    <location>
        <begin position="1"/>
        <end position="37"/>
    </location>
</feature>
<dbReference type="AlphaFoldDB" id="A0A916RSH1"/>
<accession>A0A916RSH1</accession>
<dbReference type="EMBL" id="BMJB01000001">
    <property type="protein sequence ID" value="GGA68090.1"/>
    <property type="molecule type" value="Genomic_DNA"/>
</dbReference>
<gene>
    <name evidence="2" type="ORF">GCM10011507_19510</name>
</gene>
<evidence type="ECO:0000313" key="2">
    <source>
        <dbReference type="EMBL" id="GGA68090.1"/>
    </source>
</evidence>
<reference evidence="2" key="2">
    <citation type="submission" date="2020-09" db="EMBL/GenBank/DDBJ databases">
        <authorList>
            <person name="Sun Q."/>
            <person name="Zhou Y."/>
        </authorList>
    </citation>
    <scope>NUCLEOTIDE SEQUENCE</scope>
    <source>
        <strain evidence="2">CGMCC 1.15447</strain>
    </source>
</reference>
<dbReference type="Proteomes" id="UP000648801">
    <property type="component" value="Unassembled WGS sequence"/>
</dbReference>
<keyword evidence="1" id="KW-0732">Signal</keyword>
<proteinExistence type="predicted"/>
<sequence>MKNAVSKAKQTMTARAPKHTALTILGIFAAAVLTAGAATARAQDSSTQQTTSITLPSKIAVAAPVTYDNKYELYGGLSFMNFQAGQALPKRMNLGGGELLGTYWLNHKLGLGLDYRGEAGTTPVYASAGQSPYNISRPLVYMNMLMVGAQYRGPKNQFIAVNYHGYIGASKGIFNATQKQNQPQFYNLTGLYTNRTKPIAALGGSLDFNLSKRAAIRLQPDLILEHFGTETREFFGISGGMVYRFGKR</sequence>
<keyword evidence="3" id="KW-1185">Reference proteome</keyword>
<name>A0A916RSH1_9BACT</name>
<evidence type="ECO:0008006" key="4">
    <source>
        <dbReference type="Google" id="ProtNLM"/>
    </source>
</evidence>
<comment type="caution">
    <text evidence="2">The sequence shown here is derived from an EMBL/GenBank/DDBJ whole genome shotgun (WGS) entry which is preliminary data.</text>
</comment>
<organism evidence="2 3">
    <name type="scientific">Edaphobacter acidisoli</name>
    <dbReference type="NCBI Taxonomy" id="2040573"/>
    <lineage>
        <taxon>Bacteria</taxon>
        <taxon>Pseudomonadati</taxon>
        <taxon>Acidobacteriota</taxon>
        <taxon>Terriglobia</taxon>
        <taxon>Terriglobales</taxon>
        <taxon>Acidobacteriaceae</taxon>
        <taxon>Edaphobacter</taxon>
    </lineage>
</organism>
<protein>
    <recommendedName>
        <fullName evidence="4">Outer membrane protein beta-barrel domain-containing protein</fullName>
    </recommendedName>
</protein>
<evidence type="ECO:0000256" key="1">
    <source>
        <dbReference type="SAM" id="SignalP"/>
    </source>
</evidence>
<feature type="chain" id="PRO_5037732217" description="Outer membrane protein beta-barrel domain-containing protein" evidence="1">
    <location>
        <begin position="38"/>
        <end position="248"/>
    </location>
</feature>
<reference evidence="2" key="1">
    <citation type="journal article" date="2014" name="Int. J. Syst. Evol. Microbiol.">
        <title>Complete genome sequence of Corynebacterium casei LMG S-19264T (=DSM 44701T), isolated from a smear-ripened cheese.</title>
        <authorList>
            <consortium name="US DOE Joint Genome Institute (JGI-PGF)"/>
            <person name="Walter F."/>
            <person name="Albersmeier A."/>
            <person name="Kalinowski J."/>
            <person name="Ruckert C."/>
        </authorList>
    </citation>
    <scope>NUCLEOTIDE SEQUENCE</scope>
    <source>
        <strain evidence="2">CGMCC 1.15447</strain>
    </source>
</reference>